<sequence length="109" mass="11205">MAAAAWPGTSSPNSLMLSRSPPYAASLLAPSPGSSMRRRLLLGVGTSAVAALAAAAPPAVLQDGAATLFVTAGAYSLVRAFDVLTERRLIEQVSAFLNPLHSLSKKTNL</sequence>
<reference evidence="1" key="2">
    <citation type="journal article" date="2015" name="Data Brief">
        <title>Shoot transcriptome of the giant reed, Arundo donax.</title>
        <authorList>
            <person name="Barrero R.A."/>
            <person name="Guerrero F.D."/>
            <person name="Moolhuijzen P."/>
            <person name="Goolsby J.A."/>
            <person name="Tidwell J."/>
            <person name="Bellgard S.E."/>
            <person name="Bellgard M.I."/>
        </authorList>
    </citation>
    <scope>NUCLEOTIDE SEQUENCE</scope>
    <source>
        <tissue evidence="1">Shoot tissue taken approximately 20 cm above the soil surface</tissue>
    </source>
</reference>
<evidence type="ECO:0000313" key="1">
    <source>
        <dbReference type="EMBL" id="JAE33986.1"/>
    </source>
</evidence>
<accession>A0A0A9HGK6</accession>
<protein>
    <submittedName>
        <fullName evidence="1">Uncharacterized protein</fullName>
    </submittedName>
</protein>
<proteinExistence type="predicted"/>
<dbReference type="EMBL" id="GBRH01163910">
    <property type="protein sequence ID" value="JAE33986.1"/>
    <property type="molecule type" value="Transcribed_RNA"/>
</dbReference>
<dbReference type="AlphaFoldDB" id="A0A0A9HGK6"/>
<organism evidence="1">
    <name type="scientific">Arundo donax</name>
    <name type="common">Giant reed</name>
    <name type="synonym">Donax arundinaceus</name>
    <dbReference type="NCBI Taxonomy" id="35708"/>
    <lineage>
        <taxon>Eukaryota</taxon>
        <taxon>Viridiplantae</taxon>
        <taxon>Streptophyta</taxon>
        <taxon>Embryophyta</taxon>
        <taxon>Tracheophyta</taxon>
        <taxon>Spermatophyta</taxon>
        <taxon>Magnoliopsida</taxon>
        <taxon>Liliopsida</taxon>
        <taxon>Poales</taxon>
        <taxon>Poaceae</taxon>
        <taxon>PACMAD clade</taxon>
        <taxon>Arundinoideae</taxon>
        <taxon>Arundineae</taxon>
        <taxon>Arundo</taxon>
    </lineage>
</organism>
<reference evidence="1" key="1">
    <citation type="submission" date="2014-09" db="EMBL/GenBank/DDBJ databases">
        <authorList>
            <person name="Magalhaes I.L.F."/>
            <person name="Oliveira U."/>
            <person name="Santos F.R."/>
            <person name="Vidigal T.H.D.A."/>
            <person name="Brescovit A.D."/>
            <person name="Santos A.J."/>
        </authorList>
    </citation>
    <scope>NUCLEOTIDE SEQUENCE</scope>
    <source>
        <tissue evidence="1">Shoot tissue taken approximately 20 cm above the soil surface</tissue>
    </source>
</reference>
<name>A0A0A9HGK6_ARUDO</name>